<comment type="caution">
    <text evidence="10">The sequence shown here is derived from an EMBL/GenBank/DDBJ whole genome shotgun (WGS) entry which is preliminary data.</text>
</comment>
<evidence type="ECO:0000256" key="4">
    <source>
        <dbReference type="ARBA" id="ARBA00022840"/>
    </source>
</evidence>
<dbReference type="GO" id="GO:0004356">
    <property type="term" value="F:glutamine synthetase activity"/>
    <property type="evidence" value="ECO:0007669"/>
    <property type="project" value="InterPro"/>
</dbReference>
<dbReference type="InterPro" id="IPR036651">
    <property type="entry name" value="Gln_synt_N_sf"/>
</dbReference>
<name>A0A7X6LVN6_9NOCA</name>
<dbReference type="GO" id="GO:0006542">
    <property type="term" value="P:glutamine biosynthetic process"/>
    <property type="evidence" value="ECO:0007669"/>
    <property type="project" value="InterPro"/>
</dbReference>
<accession>A0A7X6LVN6</accession>
<evidence type="ECO:0000256" key="2">
    <source>
        <dbReference type="ARBA" id="ARBA00022598"/>
    </source>
</evidence>
<dbReference type="Gene3D" id="3.30.590.10">
    <property type="entry name" value="Glutamine synthetase/guanido kinase, catalytic domain"/>
    <property type="match status" value="1"/>
</dbReference>
<sequence>MEALTLDERHHRADRASVVAAELSARDIVAVAITWIDTSGIARVKAVPIQRFSHAAAWGVGASPVFDAFLVDDSILTDHFAGGPVGDLRLYPDLDRVTVLAALPGWAWAPGDRYTQNGTPHPRDPRLLLRRLVDEVRAEGWQVRTAIEFEWSVSRADPHNPDRFEPATTGPAYGMARVSELAGYLGDLVTALRDSEVTVEQIHPEYERGQFELSVAAGDPVYAADTAVLVREVIRAVGPAHGVRAAFGSMPAADAVGNGGHVHLSLWRHGVNQMYGGTGPFGLTAAGEGFAAGILDHLPALLALGCPTVASYLRLRPRSWAGAFRCWGLENREAALRYVTGSEGERERAANVEVKAFDAAANPYLALAGLLAAGRSGLRTGAVLPEPVAEDPGRMDEPTRSARGIDPLPTTLAAAVTAFESDDELRAAFGAELVDTIAGVRRGEIALFADAGPEQITAASRWRY</sequence>
<evidence type="ECO:0000259" key="8">
    <source>
        <dbReference type="PROSITE" id="PS51986"/>
    </source>
</evidence>
<evidence type="ECO:0000256" key="3">
    <source>
        <dbReference type="ARBA" id="ARBA00022741"/>
    </source>
</evidence>
<comment type="similarity">
    <text evidence="1 5 6">Belongs to the glutamine synthetase family.</text>
</comment>
<proteinExistence type="inferred from homology"/>
<dbReference type="Gene3D" id="3.10.20.70">
    <property type="entry name" value="Glutamine synthetase, N-terminal domain"/>
    <property type="match status" value="1"/>
</dbReference>
<dbReference type="SUPFAM" id="SSF54368">
    <property type="entry name" value="Glutamine synthetase, N-terminal domain"/>
    <property type="match status" value="1"/>
</dbReference>
<evidence type="ECO:0000256" key="1">
    <source>
        <dbReference type="ARBA" id="ARBA00009897"/>
    </source>
</evidence>
<dbReference type="EMBL" id="JAAXPE010000004">
    <property type="protein sequence ID" value="NKY85352.1"/>
    <property type="molecule type" value="Genomic_DNA"/>
</dbReference>
<evidence type="ECO:0000313" key="11">
    <source>
        <dbReference type="Proteomes" id="UP000523447"/>
    </source>
</evidence>
<evidence type="ECO:0000256" key="6">
    <source>
        <dbReference type="RuleBase" id="RU000384"/>
    </source>
</evidence>
<dbReference type="GO" id="GO:0005524">
    <property type="term" value="F:ATP binding"/>
    <property type="evidence" value="ECO:0007669"/>
    <property type="project" value="UniProtKB-KW"/>
</dbReference>
<reference evidence="10 11" key="1">
    <citation type="submission" date="2020-04" db="EMBL/GenBank/DDBJ databases">
        <title>MicrobeNet Type strains.</title>
        <authorList>
            <person name="Nicholson A.C."/>
        </authorList>
    </citation>
    <scope>NUCLEOTIDE SEQUENCE [LARGE SCALE GENOMIC DNA]</scope>
    <source>
        <strain evidence="10 11">DSM 44445</strain>
    </source>
</reference>
<dbReference type="InterPro" id="IPR008146">
    <property type="entry name" value="Gln_synth_cat_dom"/>
</dbReference>
<feature type="region of interest" description="Disordered" evidence="7">
    <location>
        <begin position="384"/>
        <end position="406"/>
    </location>
</feature>
<dbReference type="PROSITE" id="PS51987">
    <property type="entry name" value="GS_CATALYTIC"/>
    <property type="match status" value="1"/>
</dbReference>
<dbReference type="RefSeq" id="WP_040719456.1">
    <property type="nucleotide sequence ID" value="NZ_CAWPHS010000034.1"/>
</dbReference>
<keyword evidence="4" id="KW-0067">ATP-binding</keyword>
<keyword evidence="2" id="KW-0436">Ligase</keyword>
<dbReference type="Proteomes" id="UP000523447">
    <property type="component" value="Unassembled WGS sequence"/>
</dbReference>
<evidence type="ECO:0000259" key="9">
    <source>
        <dbReference type="PROSITE" id="PS51987"/>
    </source>
</evidence>
<feature type="domain" description="GS catalytic" evidence="9">
    <location>
        <begin position="125"/>
        <end position="464"/>
    </location>
</feature>
<dbReference type="InterPro" id="IPR014746">
    <property type="entry name" value="Gln_synth/guanido_kin_cat_dom"/>
</dbReference>
<evidence type="ECO:0000256" key="5">
    <source>
        <dbReference type="PROSITE-ProRule" id="PRU01330"/>
    </source>
</evidence>
<evidence type="ECO:0000256" key="7">
    <source>
        <dbReference type="SAM" id="MobiDB-lite"/>
    </source>
</evidence>
<organism evidence="10 11">
    <name type="scientific">Nocardia veterana</name>
    <dbReference type="NCBI Taxonomy" id="132249"/>
    <lineage>
        <taxon>Bacteria</taxon>
        <taxon>Bacillati</taxon>
        <taxon>Actinomycetota</taxon>
        <taxon>Actinomycetes</taxon>
        <taxon>Mycobacteriales</taxon>
        <taxon>Nocardiaceae</taxon>
        <taxon>Nocardia</taxon>
    </lineage>
</organism>
<feature type="compositionally biased region" description="Basic and acidic residues" evidence="7">
    <location>
        <begin position="391"/>
        <end position="400"/>
    </location>
</feature>
<dbReference type="PANTHER" id="PTHR43785">
    <property type="entry name" value="GAMMA-GLUTAMYLPUTRESCINE SYNTHETASE"/>
    <property type="match status" value="1"/>
</dbReference>
<evidence type="ECO:0000313" key="10">
    <source>
        <dbReference type="EMBL" id="NKY85352.1"/>
    </source>
</evidence>
<gene>
    <name evidence="10" type="ORF">HGA07_06900</name>
</gene>
<keyword evidence="11" id="KW-1185">Reference proteome</keyword>
<dbReference type="AlphaFoldDB" id="A0A7X6LVN6"/>
<feature type="domain" description="GS beta-grasp" evidence="8">
    <location>
        <begin position="26"/>
        <end position="118"/>
    </location>
</feature>
<dbReference type="InterPro" id="IPR008147">
    <property type="entry name" value="Gln_synt_N"/>
</dbReference>
<dbReference type="SMART" id="SM01230">
    <property type="entry name" value="Gln-synt_C"/>
    <property type="match status" value="1"/>
</dbReference>
<dbReference type="SUPFAM" id="SSF55931">
    <property type="entry name" value="Glutamine synthetase/guanido kinase"/>
    <property type="match status" value="1"/>
</dbReference>
<dbReference type="Pfam" id="PF00120">
    <property type="entry name" value="Gln-synt_C"/>
    <property type="match status" value="1"/>
</dbReference>
<dbReference type="PANTHER" id="PTHR43785:SF12">
    <property type="entry name" value="TYPE-1 GLUTAMINE SYNTHETASE 2"/>
    <property type="match status" value="1"/>
</dbReference>
<protein>
    <submittedName>
        <fullName evidence="10">Glutamine synthetase</fullName>
    </submittedName>
</protein>
<dbReference type="PROSITE" id="PS51986">
    <property type="entry name" value="GS_BETA_GRASP"/>
    <property type="match status" value="1"/>
</dbReference>
<keyword evidence="3" id="KW-0547">Nucleotide-binding</keyword>